<keyword evidence="4" id="KW-1185">Reference proteome</keyword>
<dbReference type="InterPro" id="IPR051578">
    <property type="entry name" value="GDPD"/>
</dbReference>
<dbReference type="STRING" id="1805483.A0A177ECA0"/>
<accession>A0A177ECA0</accession>
<organism evidence="3 4">
    <name type="scientific">Nematocida displodere</name>
    <dbReference type="NCBI Taxonomy" id="1805483"/>
    <lineage>
        <taxon>Eukaryota</taxon>
        <taxon>Fungi</taxon>
        <taxon>Fungi incertae sedis</taxon>
        <taxon>Microsporidia</taxon>
        <taxon>Nematocida</taxon>
    </lineage>
</organism>
<protein>
    <recommendedName>
        <fullName evidence="2">GP-PDE domain-containing protein</fullName>
    </recommendedName>
</protein>
<dbReference type="Proteomes" id="UP000185944">
    <property type="component" value="Unassembled WGS sequence"/>
</dbReference>
<dbReference type="AlphaFoldDB" id="A0A177ECA0"/>
<evidence type="ECO:0000313" key="4">
    <source>
        <dbReference type="Proteomes" id="UP000185944"/>
    </source>
</evidence>
<feature type="domain" description="GP-PDE" evidence="2">
    <location>
        <begin position="51"/>
        <end position="284"/>
    </location>
</feature>
<gene>
    <name evidence="3" type="ORF">NEDG_00716</name>
</gene>
<evidence type="ECO:0000313" key="3">
    <source>
        <dbReference type="EMBL" id="OAG29583.1"/>
    </source>
</evidence>
<reference evidence="3 4" key="1">
    <citation type="submission" date="2016-02" db="EMBL/GenBank/DDBJ databases">
        <title>Discovery of a natural microsporidian pathogen with a broad tissue tropism in Caenorhabditis elegans.</title>
        <authorList>
            <person name="Luallen R.J."/>
            <person name="Reinke A.W."/>
            <person name="Tong L."/>
            <person name="Botts M.R."/>
            <person name="Felix M.-A."/>
            <person name="Troemel E.R."/>
        </authorList>
    </citation>
    <scope>NUCLEOTIDE SEQUENCE [LARGE SCALE GENOMIC DNA]</scope>
    <source>
        <strain evidence="3 4">JUm2807</strain>
    </source>
</reference>
<comment type="caution">
    <text evidence="3">The sequence shown here is derived from an EMBL/GenBank/DDBJ whole genome shotgun (WGS) entry which is preliminary data.</text>
</comment>
<dbReference type="PANTHER" id="PTHR22958">
    <property type="entry name" value="GLYCEROPHOSPHORYL DIESTER PHOSPHODIESTERASE"/>
    <property type="match status" value="1"/>
</dbReference>
<dbReference type="InterPro" id="IPR017946">
    <property type="entry name" value="PLC-like_Pdiesterase_TIM-brl"/>
</dbReference>
<dbReference type="Pfam" id="PF03009">
    <property type="entry name" value="GDPD"/>
    <property type="match status" value="1"/>
</dbReference>
<dbReference type="Gene3D" id="3.20.20.190">
    <property type="entry name" value="Phosphatidylinositol (PI) phosphodiesterase"/>
    <property type="match status" value="1"/>
</dbReference>
<dbReference type="SUPFAM" id="SSF51695">
    <property type="entry name" value="PLC-like phosphodiesterases"/>
    <property type="match status" value="1"/>
</dbReference>
<dbReference type="VEuPathDB" id="MicrosporidiaDB:NEDG_00716"/>
<evidence type="ECO:0000256" key="1">
    <source>
        <dbReference type="ARBA" id="ARBA00022801"/>
    </source>
</evidence>
<dbReference type="RefSeq" id="XP_067544231.1">
    <property type="nucleotide sequence ID" value="XM_067688134.1"/>
</dbReference>
<dbReference type="EMBL" id="LTDL01000040">
    <property type="protein sequence ID" value="OAG29583.1"/>
    <property type="molecule type" value="Genomic_DNA"/>
</dbReference>
<dbReference type="GeneID" id="93647066"/>
<sequence>MRINLGNKSILAVAGEEYVVEADGPNCIVFVNEKKGPVAVNGQVLPPFRMPGLMGHRGLTKGDNENTTASIIACEEIGVAMVEIDVQLTCENDVVVMHNTVFRDARVEDTPTEVLLAQGVELFSDLLQNTSIGINVEIKYENSNIPPQEYCRRVVDVVSAAPRSKLWASPESGEGASQAPIIYSSFSKQICSEMRAYTPNVLYITETFTREEIAYASSASMLGLVTEDAEVLKASELVLHAKKEGLYLITYGDLNNRLETVSKQLMLGVDSVISDNVRVLAKFL</sequence>
<dbReference type="OrthoDB" id="197419at2759"/>
<dbReference type="GO" id="GO:0046475">
    <property type="term" value="P:glycerophospholipid catabolic process"/>
    <property type="evidence" value="ECO:0007669"/>
    <property type="project" value="TreeGrafter"/>
</dbReference>
<proteinExistence type="predicted"/>
<evidence type="ECO:0000259" key="2">
    <source>
        <dbReference type="PROSITE" id="PS51704"/>
    </source>
</evidence>
<dbReference type="PROSITE" id="PS51704">
    <property type="entry name" value="GP_PDE"/>
    <property type="match status" value="1"/>
</dbReference>
<dbReference type="InterPro" id="IPR030395">
    <property type="entry name" value="GP_PDE_dom"/>
</dbReference>
<keyword evidence="1" id="KW-0378">Hydrolase</keyword>
<dbReference type="PANTHER" id="PTHR22958:SF1">
    <property type="entry name" value="GLYCEROPHOSPHOCHOLINE PHOSPHODIESTERASE GPCPD1"/>
    <property type="match status" value="1"/>
</dbReference>
<name>A0A177ECA0_9MICR</name>
<dbReference type="GO" id="GO:0008081">
    <property type="term" value="F:phosphoric diester hydrolase activity"/>
    <property type="evidence" value="ECO:0007669"/>
    <property type="project" value="InterPro"/>
</dbReference>